<feature type="transmembrane region" description="Helical" evidence="13">
    <location>
        <begin position="36"/>
        <end position="55"/>
    </location>
</feature>
<dbReference type="SUPFAM" id="SSF47384">
    <property type="entry name" value="Homodimeric domain of signal transducing histidine kinase"/>
    <property type="match status" value="1"/>
</dbReference>
<dbReference type="InterPro" id="IPR004358">
    <property type="entry name" value="Sig_transdc_His_kin-like_C"/>
</dbReference>
<keyword evidence="11 13" id="KW-0472">Membrane</keyword>
<dbReference type="InterPro" id="IPR005467">
    <property type="entry name" value="His_kinase_dom"/>
</dbReference>
<comment type="caution">
    <text evidence="15">The sequence shown here is derived from an EMBL/GenBank/DDBJ whole genome shotgun (WGS) entry which is preliminary data.</text>
</comment>
<dbReference type="EMBL" id="WMQE01000022">
    <property type="protein sequence ID" value="MTK21772.1"/>
    <property type="molecule type" value="Genomic_DNA"/>
</dbReference>
<dbReference type="InterPro" id="IPR003594">
    <property type="entry name" value="HATPase_dom"/>
</dbReference>
<dbReference type="AlphaFoldDB" id="A0A9X4XIH6"/>
<evidence type="ECO:0000256" key="10">
    <source>
        <dbReference type="ARBA" id="ARBA00023012"/>
    </source>
</evidence>
<dbReference type="Pfam" id="PF02518">
    <property type="entry name" value="HATPase_c"/>
    <property type="match status" value="1"/>
</dbReference>
<evidence type="ECO:0000256" key="4">
    <source>
        <dbReference type="ARBA" id="ARBA00022475"/>
    </source>
</evidence>
<keyword evidence="12" id="KW-0175">Coiled coil</keyword>
<evidence type="ECO:0000259" key="14">
    <source>
        <dbReference type="PROSITE" id="PS50109"/>
    </source>
</evidence>
<feature type="transmembrane region" description="Helical" evidence="13">
    <location>
        <begin position="12"/>
        <end position="30"/>
    </location>
</feature>
<accession>A0A9X4XIH6</accession>
<evidence type="ECO:0000256" key="8">
    <source>
        <dbReference type="ARBA" id="ARBA00022777"/>
    </source>
</evidence>
<keyword evidence="8 15" id="KW-0418">Kinase</keyword>
<evidence type="ECO:0000256" key="12">
    <source>
        <dbReference type="SAM" id="Coils"/>
    </source>
</evidence>
<keyword evidence="7 13" id="KW-0812">Transmembrane</keyword>
<protein>
    <recommendedName>
        <fullName evidence="3">histidine kinase</fullName>
        <ecNumber evidence="3">2.7.13.3</ecNumber>
    </recommendedName>
</protein>
<dbReference type="PROSITE" id="PS50109">
    <property type="entry name" value="HIS_KIN"/>
    <property type="match status" value="1"/>
</dbReference>
<keyword evidence="4" id="KW-1003">Cell membrane</keyword>
<evidence type="ECO:0000313" key="16">
    <source>
        <dbReference type="Proteomes" id="UP000487649"/>
    </source>
</evidence>
<evidence type="ECO:0000256" key="2">
    <source>
        <dbReference type="ARBA" id="ARBA00004651"/>
    </source>
</evidence>
<keyword evidence="5" id="KW-0597">Phosphoprotein</keyword>
<dbReference type="InterPro" id="IPR003661">
    <property type="entry name" value="HisK_dim/P_dom"/>
</dbReference>
<evidence type="ECO:0000256" key="9">
    <source>
        <dbReference type="ARBA" id="ARBA00022989"/>
    </source>
</evidence>
<dbReference type="PRINTS" id="PR00344">
    <property type="entry name" value="BCTRLSENSOR"/>
</dbReference>
<name>A0A9X4XIH6_9FIRM</name>
<evidence type="ECO:0000256" key="5">
    <source>
        <dbReference type="ARBA" id="ARBA00022553"/>
    </source>
</evidence>
<evidence type="ECO:0000313" key="15">
    <source>
        <dbReference type="EMBL" id="MTK21772.1"/>
    </source>
</evidence>
<evidence type="ECO:0000256" key="13">
    <source>
        <dbReference type="SAM" id="Phobius"/>
    </source>
</evidence>
<dbReference type="Proteomes" id="UP000487649">
    <property type="component" value="Unassembled WGS sequence"/>
</dbReference>
<dbReference type="InterPro" id="IPR050351">
    <property type="entry name" value="BphY/WalK/GraS-like"/>
</dbReference>
<dbReference type="SMART" id="SM00387">
    <property type="entry name" value="HATPase_c"/>
    <property type="match status" value="1"/>
</dbReference>
<evidence type="ECO:0000256" key="3">
    <source>
        <dbReference type="ARBA" id="ARBA00012438"/>
    </source>
</evidence>
<keyword evidence="6" id="KW-0808">Transferase</keyword>
<evidence type="ECO:0000256" key="7">
    <source>
        <dbReference type="ARBA" id="ARBA00022692"/>
    </source>
</evidence>
<evidence type="ECO:0000256" key="6">
    <source>
        <dbReference type="ARBA" id="ARBA00022679"/>
    </source>
</evidence>
<dbReference type="Gene3D" id="1.10.287.130">
    <property type="match status" value="1"/>
</dbReference>
<dbReference type="InterPro" id="IPR036890">
    <property type="entry name" value="HATPase_C_sf"/>
</dbReference>
<sequence length="337" mass="39177">MRFVDYVKNHVTFLVIQMLVFLVILMFMLIAKVSGVVIFLVGCLWFIPVISYMLIEYFKWRRYFNQLESVLEELEEKYLVAEVVEEPEFLEGQLFHSLLYDITKSMHENVNKYEELETEYREYIETWVHEIKTPIASLKLILENNESDVARRVEDEVKKVEAFIEQALYYARSNDVSKDYVIKEFELKSVVMKVIRQNSRDFILKKVSVDLGEIEGCLLSDLKWVEFIINQLVVNAIKYSKPENAVVKISSNVHNQQIILRIEDNGVGISEKDLGRVFDKGFTGENGRIFGKSTGMGLYLCKKLCNKLSIGIYLDSEVNKGTTVKLIFPQGNLLIFK</sequence>
<gene>
    <name evidence="15" type="ORF">GMA92_10110</name>
</gene>
<dbReference type="InterPro" id="IPR036097">
    <property type="entry name" value="HisK_dim/P_sf"/>
</dbReference>
<keyword evidence="10" id="KW-0902">Two-component regulatory system</keyword>
<evidence type="ECO:0000256" key="1">
    <source>
        <dbReference type="ARBA" id="ARBA00000085"/>
    </source>
</evidence>
<organism evidence="15 16">
    <name type="scientific">Turicibacter sanguinis</name>
    <dbReference type="NCBI Taxonomy" id="154288"/>
    <lineage>
        <taxon>Bacteria</taxon>
        <taxon>Bacillati</taxon>
        <taxon>Bacillota</taxon>
        <taxon>Erysipelotrichia</taxon>
        <taxon>Erysipelotrichales</taxon>
        <taxon>Turicibacteraceae</taxon>
        <taxon>Turicibacter</taxon>
    </lineage>
</organism>
<dbReference type="PANTHER" id="PTHR45453:SF2">
    <property type="entry name" value="HISTIDINE KINASE"/>
    <property type="match status" value="1"/>
</dbReference>
<comment type="subcellular location">
    <subcellularLocation>
        <location evidence="2">Cell membrane</location>
        <topology evidence="2">Multi-pass membrane protein</topology>
    </subcellularLocation>
</comment>
<keyword evidence="9 13" id="KW-1133">Transmembrane helix</keyword>
<dbReference type="CDD" id="cd00082">
    <property type="entry name" value="HisKA"/>
    <property type="match status" value="1"/>
</dbReference>
<dbReference type="GO" id="GO:0004721">
    <property type="term" value="F:phosphoprotein phosphatase activity"/>
    <property type="evidence" value="ECO:0007669"/>
    <property type="project" value="TreeGrafter"/>
</dbReference>
<dbReference type="EC" id="2.7.13.3" evidence="3"/>
<dbReference type="SUPFAM" id="SSF55874">
    <property type="entry name" value="ATPase domain of HSP90 chaperone/DNA topoisomerase II/histidine kinase"/>
    <property type="match status" value="1"/>
</dbReference>
<feature type="domain" description="Histidine kinase" evidence="14">
    <location>
        <begin position="126"/>
        <end position="332"/>
    </location>
</feature>
<reference evidence="15 16" key="1">
    <citation type="journal article" date="2019" name="Nat. Med.">
        <title>A library of human gut bacterial isolates paired with longitudinal multiomics data enables mechanistic microbiome research.</title>
        <authorList>
            <person name="Poyet M."/>
            <person name="Groussin M."/>
            <person name="Gibbons S.M."/>
            <person name="Avila-Pacheco J."/>
            <person name="Jiang X."/>
            <person name="Kearney S.M."/>
            <person name="Perrotta A.R."/>
            <person name="Berdy B."/>
            <person name="Zhao S."/>
            <person name="Lieberman T.D."/>
            <person name="Swanson P.K."/>
            <person name="Smith M."/>
            <person name="Roesemann S."/>
            <person name="Alexander J.E."/>
            <person name="Rich S.A."/>
            <person name="Livny J."/>
            <person name="Vlamakis H."/>
            <person name="Clish C."/>
            <person name="Bullock K."/>
            <person name="Deik A."/>
            <person name="Scott J."/>
            <person name="Pierce K.A."/>
            <person name="Xavier R.J."/>
            <person name="Alm E.J."/>
        </authorList>
    </citation>
    <scope>NUCLEOTIDE SEQUENCE [LARGE SCALE GENOMIC DNA]</scope>
    <source>
        <strain evidence="15 16">BIOML-A198</strain>
    </source>
</reference>
<feature type="coiled-coil region" evidence="12">
    <location>
        <begin position="64"/>
        <end position="126"/>
    </location>
</feature>
<dbReference type="Gene3D" id="3.30.565.10">
    <property type="entry name" value="Histidine kinase-like ATPase, C-terminal domain"/>
    <property type="match status" value="1"/>
</dbReference>
<evidence type="ECO:0000256" key="11">
    <source>
        <dbReference type="ARBA" id="ARBA00023136"/>
    </source>
</evidence>
<dbReference type="GO" id="GO:0016036">
    <property type="term" value="P:cellular response to phosphate starvation"/>
    <property type="evidence" value="ECO:0007669"/>
    <property type="project" value="TreeGrafter"/>
</dbReference>
<dbReference type="GO" id="GO:0000155">
    <property type="term" value="F:phosphorelay sensor kinase activity"/>
    <property type="evidence" value="ECO:0007669"/>
    <property type="project" value="InterPro"/>
</dbReference>
<proteinExistence type="predicted"/>
<dbReference type="GO" id="GO:0005886">
    <property type="term" value="C:plasma membrane"/>
    <property type="evidence" value="ECO:0007669"/>
    <property type="project" value="UniProtKB-SubCell"/>
</dbReference>
<dbReference type="PANTHER" id="PTHR45453">
    <property type="entry name" value="PHOSPHATE REGULON SENSOR PROTEIN PHOR"/>
    <property type="match status" value="1"/>
</dbReference>
<comment type="catalytic activity">
    <reaction evidence="1">
        <text>ATP + protein L-histidine = ADP + protein N-phospho-L-histidine.</text>
        <dbReference type="EC" id="2.7.13.3"/>
    </reaction>
</comment>